<accession>A0A932GS83</accession>
<dbReference type="EMBL" id="JACPSX010000260">
    <property type="protein sequence ID" value="MBI3016055.1"/>
    <property type="molecule type" value="Genomic_DNA"/>
</dbReference>
<evidence type="ECO:0000313" key="2">
    <source>
        <dbReference type="EMBL" id="MBI3016055.1"/>
    </source>
</evidence>
<sequence>MASKKKRKQGSRAKSAPKRKFPLWAFGILGLVAVGIGVVLYQSGWLSGSGSGGVAEGAAVGAKAPDFQLPDLSGKRYALADYIGKKPVLVEFIWTG</sequence>
<evidence type="ECO:0000313" key="3">
    <source>
        <dbReference type="Proteomes" id="UP000741360"/>
    </source>
</evidence>
<dbReference type="InterPro" id="IPR036249">
    <property type="entry name" value="Thioredoxin-like_sf"/>
</dbReference>
<name>A0A932GS83_UNCTE</name>
<dbReference type="SUPFAM" id="SSF52833">
    <property type="entry name" value="Thioredoxin-like"/>
    <property type="match status" value="1"/>
</dbReference>
<organism evidence="2 3">
    <name type="scientific">Tectimicrobiota bacterium</name>
    <dbReference type="NCBI Taxonomy" id="2528274"/>
    <lineage>
        <taxon>Bacteria</taxon>
        <taxon>Pseudomonadati</taxon>
        <taxon>Nitrospinota/Tectimicrobiota group</taxon>
        <taxon>Candidatus Tectimicrobiota</taxon>
    </lineage>
</organism>
<dbReference type="AlphaFoldDB" id="A0A932GS83"/>
<keyword evidence="1" id="KW-0472">Membrane</keyword>
<evidence type="ECO:0000256" key="1">
    <source>
        <dbReference type="SAM" id="Phobius"/>
    </source>
</evidence>
<feature type="transmembrane region" description="Helical" evidence="1">
    <location>
        <begin position="21"/>
        <end position="41"/>
    </location>
</feature>
<proteinExistence type="predicted"/>
<protein>
    <submittedName>
        <fullName evidence="2">Redoxin domain-containing protein</fullName>
    </submittedName>
</protein>
<dbReference type="Gene3D" id="3.40.30.10">
    <property type="entry name" value="Glutaredoxin"/>
    <property type="match status" value="1"/>
</dbReference>
<keyword evidence="1" id="KW-0812">Transmembrane</keyword>
<keyword evidence="1" id="KW-1133">Transmembrane helix</keyword>
<reference evidence="2" key="1">
    <citation type="submission" date="2020-07" db="EMBL/GenBank/DDBJ databases">
        <title>Huge and variable diversity of episymbiotic CPR bacteria and DPANN archaea in groundwater ecosystems.</title>
        <authorList>
            <person name="He C.Y."/>
            <person name="Keren R."/>
            <person name="Whittaker M."/>
            <person name="Farag I.F."/>
            <person name="Doudna J."/>
            <person name="Cate J.H.D."/>
            <person name="Banfield J.F."/>
        </authorList>
    </citation>
    <scope>NUCLEOTIDE SEQUENCE</scope>
    <source>
        <strain evidence="2">NC_groundwater_717_Ag_S-0.2um_59_8</strain>
    </source>
</reference>
<gene>
    <name evidence="2" type="ORF">HYY65_13575</name>
</gene>
<dbReference type="Proteomes" id="UP000741360">
    <property type="component" value="Unassembled WGS sequence"/>
</dbReference>
<comment type="caution">
    <text evidence="2">The sequence shown here is derived from an EMBL/GenBank/DDBJ whole genome shotgun (WGS) entry which is preliminary data.</text>
</comment>